<organism evidence="6 7">
    <name type="scientific">Tanacetum coccineum</name>
    <dbReference type="NCBI Taxonomy" id="301880"/>
    <lineage>
        <taxon>Eukaryota</taxon>
        <taxon>Viridiplantae</taxon>
        <taxon>Streptophyta</taxon>
        <taxon>Embryophyta</taxon>
        <taxon>Tracheophyta</taxon>
        <taxon>Spermatophyta</taxon>
        <taxon>Magnoliopsida</taxon>
        <taxon>eudicotyledons</taxon>
        <taxon>Gunneridae</taxon>
        <taxon>Pentapetalae</taxon>
        <taxon>asterids</taxon>
        <taxon>campanulids</taxon>
        <taxon>Asterales</taxon>
        <taxon>Asteraceae</taxon>
        <taxon>Asteroideae</taxon>
        <taxon>Anthemideae</taxon>
        <taxon>Anthemidinae</taxon>
        <taxon>Tanacetum</taxon>
    </lineage>
</organism>
<gene>
    <name evidence="6" type="ORF">Tco_0894590</name>
</gene>
<feature type="compositionally biased region" description="Polar residues" evidence="3">
    <location>
        <begin position="130"/>
        <end position="140"/>
    </location>
</feature>
<dbReference type="Proteomes" id="UP001151760">
    <property type="component" value="Unassembled WGS sequence"/>
</dbReference>
<name>A0ABQ5CDF9_9ASTR</name>
<dbReference type="SUPFAM" id="SSF56672">
    <property type="entry name" value="DNA/RNA polymerases"/>
    <property type="match status" value="1"/>
</dbReference>
<evidence type="ECO:0000313" key="6">
    <source>
        <dbReference type="EMBL" id="GJT24653.1"/>
    </source>
</evidence>
<dbReference type="Pfam" id="PF07727">
    <property type="entry name" value="RVT_2"/>
    <property type="match status" value="1"/>
</dbReference>
<proteinExistence type="predicted"/>
<feature type="compositionally biased region" description="Basic and acidic residues" evidence="3">
    <location>
        <begin position="141"/>
        <end position="150"/>
    </location>
</feature>
<protein>
    <submittedName>
        <fullName evidence="6">Retrotransposon protein, putative, ty1-copia subclass</fullName>
    </submittedName>
</protein>
<dbReference type="PANTHER" id="PTHR42648">
    <property type="entry name" value="TRANSPOSASE, PUTATIVE-RELATED"/>
    <property type="match status" value="1"/>
</dbReference>
<keyword evidence="2" id="KW-0378">Hydrolase</keyword>
<feature type="domain" description="Retroviral polymerase SH3-like" evidence="5">
    <location>
        <begin position="58"/>
        <end position="116"/>
    </location>
</feature>
<dbReference type="Pfam" id="PF25597">
    <property type="entry name" value="SH3_retrovirus"/>
    <property type="match status" value="1"/>
</dbReference>
<keyword evidence="7" id="KW-1185">Reference proteome</keyword>
<evidence type="ECO:0000259" key="5">
    <source>
        <dbReference type="Pfam" id="PF25597"/>
    </source>
</evidence>
<dbReference type="InterPro" id="IPR043502">
    <property type="entry name" value="DNA/RNA_pol_sf"/>
</dbReference>
<dbReference type="PANTHER" id="PTHR42648:SF27">
    <property type="entry name" value="RNA-DIRECTED DNA POLYMERASE"/>
    <property type="match status" value="1"/>
</dbReference>
<dbReference type="InterPro" id="IPR039537">
    <property type="entry name" value="Retrotran_Ty1/copia-like"/>
</dbReference>
<sequence length="404" mass="46825">MVRSMMSLTTLPMSFWGYALESAARILNMVPTKKVNKTPYEMWHGKILNLSYLKVWGCEALVKRDTPNKLESRSIKCIFVGYPKETMGYYFYYPLENKIFVARYAEFFETNLIKQEASGSTVDFDEIQSEDAQPSENTSLHQHEVEHDTVEPQTDVIPVRRSARIPQAPERYGFYIDAEEHELGDHGEPPNYRAALSDPESEKWLEAMNAEMQSMKDNQVWNLVDLPPNCKTVGSKWLFKKKTDMDGNIHTYKARLVAKGFTQTYGVDYEETFSPVADIKAIRILIAIAAYYDYEIWQMDVKTAFLNGRLNEDVYMVQPEGFVNPKHPRRVCKLQRSIYGLKQASRSWNKRFDEEIKKYGFTQNPDEPCVYKRASGSIIVFLILYVDDILLIENNIPMLQDVKS</sequence>
<evidence type="ECO:0000256" key="3">
    <source>
        <dbReference type="SAM" id="MobiDB-lite"/>
    </source>
</evidence>
<comment type="caution">
    <text evidence="6">The sequence shown here is derived from an EMBL/GenBank/DDBJ whole genome shotgun (WGS) entry which is preliminary data.</text>
</comment>
<dbReference type="EMBL" id="BQNB010014152">
    <property type="protein sequence ID" value="GJT24653.1"/>
    <property type="molecule type" value="Genomic_DNA"/>
</dbReference>
<reference evidence="6" key="1">
    <citation type="journal article" date="2022" name="Int. J. Mol. Sci.">
        <title>Draft Genome of Tanacetum Coccineum: Genomic Comparison of Closely Related Tanacetum-Family Plants.</title>
        <authorList>
            <person name="Yamashiro T."/>
            <person name="Shiraishi A."/>
            <person name="Nakayama K."/>
            <person name="Satake H."/>
        </authorList>
    </citation>
    <scope>NUCLEOTIDE SEQUENCE</scope>
</reference>
<dbReference type="InterPro" id="IPR013103">
    <property type="entry name" value="RVT_2"/>
</dbReference>
<accession>A0ABQ5CDF9</accession>
<feature type="domain" description="Reverse transcriptase Ty1/copia-type" evidence="4">
    <location>
        <begin position="218"/>
        <end position="403"/>
    </location>
</feature>
<dbReference type="InterPro" id="IPR057670">
    <property type="entry name" value="SH3_retrovirus"/>
</dbReference>
<evidence type="ECO:0000313" key="7">
    <source>
        <dbReference type="Proteomes" id="UP001151760"/>
    </source>
</evidence>
<reference evidence="6" key="2">
    <citation type="submission" date="2022-01" db="EMBL/GenBank/DDBJ databases">
        <authorList>
            <person name="Yamashiro T."/>
            <person name="Shiraishi A."/>
            <person name="Satake H."/>
            <person name="Nakayama K."/>
        </authorList>
    </citation>
    <scope>NUCLEOTIDE SEQUENCE</scope>
</reference>
<keyword evidence="1" id="KW-0479">Metal-binding</keyword>
<evidence type="ECO:0000256" key="1">
    <source>
        <dbReference type="ARBA" id="ARBA00022723"/>
    </source>
</evidence>
<evidence type="ECO:0000256" key="2">
    <source>
        <dbReference type="ARBA" id="ARBA00022801"/>
    </source>
</evidence>
<evidence type="ECO:0000259" key="4">
    <source>
        <dbReference type="Pfam" id="PF07727"/>
    </source>
</evidence>
<feature type="region of interest" description="Disordered" evidence="3">
    <location>
        <begin position="128"/>
        <end position="151"/>
    </location>
</feature>